<dbReference type="OrthoDB" id="3261714at2759"/>
<dbReference type="AlphaFoldDB" id="A0A9P7US90"/>
<accession>A0A9P7US90</accession>
<dbReference type="RefSeq" id="XP_043006429.1">
    <property type="nucleotide sequence ID" value="XM_043156642.1"/>
</dbReference>
<protein>
    <recommendedName>
        <fullName evidence="4">Extracellular mutant protein 11 C-terminal domain-containing protein</fullName>
    </recommendedName>
</protein>
<dbReference type="GeneID" id="66080659"/>
<feature type="region of interest" description="Disordered" evidence="1">
    <location>
        <begin position="91"/>
        <end position="113"/>
    </location>
</feature>
<organism evidence="2 3">
    <name type="scientific">Marasmius oreades</name>
    <name type="common">fairy-ring Marasmius</name>
    <dbReference type="NCBI Taxonomy" id="181124"/>
    <lineage>
        <taxon>Eukaryota</taxon>
        <taxon>Fungi</taxon>
        <taxon>Dikarya</taxon>
        <taxon>Basidiomycota</taxon>
        <taxon>Agaricomycotina</taxon>
        <taxon>Agaricomycetes</taxon>
        <taxon>Agaricomycetidae</taxon>
        <taxon>Agaricales</taxon>
        <taxon>Marasmiineae</taxon>
        <taxon>Marasmiaceae</taxon>
        <taxon>Marasmius</taxon>
    </lineage>
</organism>
<gene>
    <name evidence="2" type="ORF">E1B28_011584</name>
</gene>
<evidence type="ECO:0000313" key="2">
    <source>
        <dbReference type="EMBL" id="KAG7089959.1"/>
    </source>
</evidence>
<evidence type="ECO:0000313" key="3">
    <source>
        <dbReference type="Proteomes" id="UP001049176"/>
    </source>
</evidence>
<name>A0A9P7US90_9AGAR</name>
<feature type="compositionally biased region" description="Low complexity" evidence="1">
    <location>
        <begin position="162"/>
        <end position="173"/>
    </location>
</feature>
<proteinExistence type="predicted"/>
<sequence>MSARTPFIPNGSRPASRVTNKNSEQNVDPVSQQALSAHFVPETNSPLHHSDASSKAQSIHKGPSGSVPDPKATIQKPLNLNGFMKKIAALPNSSLDSTRQGHTARSRPSMDKQNIVHSLVRRDTTVVASSNLVTPVPRLAIQSMPPAFSLHPDSPGASFNTSAPLSSSNQPSSDAENFKLNLSMSKGAPPQRVPVEENYTLSGLIPRNRNKRTRPNEDEEQDPDLVYIGTAAAITTKRAQVPKRHKPQGHQLDRPPDIEYMRQSFSPQPFSSPVAHLGSEYNASPKDPTGFYHQQSGEGRGHSNDFLEDNNSKNHASTAGTNNTLDTLLGCQTNVYIDDHMARYQQLSSKWQECTIEEWVKGAEEIMAKYSKVLDYVKKHMESKLKLLASFDTQINEHKVILEGRAKVLDSAKQKLVSNGQDMIGDGPSGF</sequence>
<feature type="region of interest" description="Disordered" evidence="1">
    <location>
        <begin position="1"/>
        <end position="75"/>
    </location>
</feature>
<dbReference type="KEGG" id="more:E1B28_011584"/>
<feature type="compositionally biased region" description="Polar residues" evidence="1">
    <location>
        <begin position="91"/>
        <end position="103"/>
    </location>
</feature>
<feature type="compositionally biased region" description="Polar residues" evidence="1">
    <location>
        <begin position="313"/>
        <end position="324"/>
    </location>
</feature>
<evidence type="ECO:0008006" key="4">
    <source>
        <dbReference type="Google" id="ProtNLM"/>
    </source>
</evidence>
<dbReference type="EMBL" id="CM032187">
    <property type="protein sequence ID" value="KAG7089959.1"/>
    <property type="molecule type" value="Genomic_DNA"/>
</dbReference>
<evidence type="ECO:0000256" key="1">
    <source>
        <dbReference type="SAM" id="MobiDB-lite"/>
    </source>
</evidence>
<feature type="compositionally biased region" description="Polar residues" evidence="1">
    <location>
        <begin position="17"/>
        <end position="35"/>
    </location>
</feature>
<feature type="region of interest" description="Disordered" evidence="1">
    <location>
        <begin position="269"/>
        <end position="324"/>
    </location>
</feature>
<dbReference type="Proteomes" id="UP001049176">
    <property type="component" value="Chromosome 7"/>
</dbReference>
<comment type="caution">
    <text evidence="2">The sequence shown here is derived from an EMBL/GenBank/DDBJ whole genome shotgun (WGS) entry which is preliminary data.</text>
</comment>
<feature type="compositionally biased region" description="Polar residues" evidence="1">
    <location>
        <begin position="42"/>
        <end position="57"/>
    </location>
</feature>
<keyword evidence="3" id="KW-1185">Reference proteome</keyword>
<reference evidence="2" key="1">
    <citation type="journal article" date="2021" name="Genome Biol. Evol.">
        <title>The assembled and annotated genome of the fairy-ring fungus Marasmius oreades.</title>
        <authorList>
            <person name="Hiltunen M."/>
            <person name="Ament-Velasquez S.L."/>
            <person name="Johannesson H."/>
        </authorList>
    </citation>
    <scope>NUCLEOTIDE SEQUENCE</scope>
    <source>
        <strain evidence="2">03SP1</strain>
    </source>
</reference>
<feature type="region of interest" description="Disordered" evidence="1">
    <location>
        <begin position="151"/>
        <end position="222"/>
    </location>
</feature>